<dbReference type="OMA" id="MMAYGKD"/>
<feature type="compositionally biased region" description="Basic and acidic residues" evidence="1">
    <location>
        <begin position="130"/>
        <end position="145"/>
    </location>
</feature>
<dbReference type="Pfam" id="PF05250">
    <property type="entry name" value="UPF0193"/>
    <property type="match status" value="1"/>
</dbReference>
<evidence type="ECO:0000313" key="2">
    <source>
        <dbReference type="EnsemblMetazoa" id="XP_038068107.1"/>
    </source>
</evidence>
<feature type="region of interest" description="Disordered" evidence="1">
    <location>
        <begin position="1"/>
        <end position="22"/>
    </location>
</feature>
<dbReference type="InterPro" id="IPR007914">
    <property type="entry name" value="UPF0193"/>
</dbReference>
<reference evidence="2" key="1">
    <citation type="submission" date="2022-11" db="UniProtKB">
        <authorList>
            <consortium name="EnsemblMetazoa"/>
        </authorList>
    </citation>
    <scope>IDENTIFICATION</scope>
</reference>
<dbReference type="GeneID" id="119737675"/>
<protein>
    <submittedName>
        <fullName evidence="2">Uncharacterized protein</fullName>
    </submittedName>
</protein>
<organism evidence="2 3">
    <name type="scientific">Patiria miniata</name>
    <name type="common">Bat star</name>
    <name type="synonym">Asterina miniata</name>
    <dbReference type="NCBI Taxonomy" id="46514"/>
    <lineage>
        <taxon>Eukaryota</taxon>
        <taxon>Metazoa</taxon>
        <taxon>Echinodermata</taxon>
        <taxon>Eleutherozoa</taxon>
        <taxon>Asterozoa</taxon>
        <taxon>Asteroidea</taxon>
        <taxon>Valvatacea</taxon>
        <taxon>Valvatida</taxon>
        <taxon>Asterinidae</taxon>
        <taxon>Patiria</taxon>
    </lineage>
</organism>
<dbReference type="PANTHER" id="PTHR28348:SF1">
    <property type="entry name" value="UPF0193 PROTEIN EVG1"/>
    <property type="match status" value="1"/>
</dbReference>
<evidence type="ECO:0000256" key="1">
    <source>
        <dbReference type="SAM" id="MobiDB-lite"/>
    </source>
</evidence>
<sequence>MSAGKQRGVAKGGMWNTQTPQYSNETQQLLKVMMQESKLNAFQQRQLKDALKGGGALPMRCHPSTSSRPSAPSPPKSQSVRVDPRGHSSGLRKKEDIEDSGAYERPQYRPSPQKSLEKEKNKLQNIMTYGEDKPPISEKRRKELLRVPTPEPEPDRFAELENEIRERAEFLEDMNRLGKGKEFQPIIATEVSQKLREMEVIDKKRTAQLQQAIQAKERQTANPQPTEGGDGN</sequence>
<evidence type="ECO:0000313" key="3">
    <source>
        <dbReference type="Proteomes" id="UP000887568"/>
    </source>
</evidence>
<dbReference type="AlphaFoldDB" id="A0A914AWJ0"/>
<dbReference type="RefSeq" id="XP_038068107.1">
    <property type="nucleotide sequence ID" value="XM_038212179.1"/>
</dbReference>
<feature type="region of interest" description="Disordered" evidence="1">
    <location>
        <begin position="211"/>
        <end position="232"/>
    </location>
</feature>
<proteinExistence type="predicted"/>
<dbReference type="EnsemblMetazoa" id="XM_038212179.1">
    <property type="protein sequence ID" value="XP_038068107.1"/>
    <property type="gene ID" value="LOC119737675"/>
</dbReference>
<dbReference type="OrthoDB" id="189770at2759"/>
<feature type="compositionally biased region" description="Basic and acidic residues" evidence="1">
    <location>
        <begin position="82"/>
        <end position="96"/>
    </location>
</feature>
<name>A0A914AWJ0_PATMI</name>
<keyword evidence="3" id="KW-1185">Reference proteome</keyword>
<dbReference type="CTD" id="84645"/>
<accession>A0A914AWJ0</accession>
<dbReference type="PANTHER" id="PTHR28348">
    <property type="entry name" value="UPF0193 PROTEIN EVG1"/>
    <property type="match status" value="1"/>
</dbReference>
<dbReference type="Proteomes" id="UP000887568">
    <property type="component" value="Unplaced"/>
</dbReference>
<feature type="region of interest" description="Disordered" evidence="1">
    <location>
        <begin position="44"/>
        <end position="155"/>
    </location>
</feature>